<dbReference type="PANTHER" id="PTHR47966:SF75">
    <property type="entry name" value="ENDOPEPTIDASE (CTSD), PUTATIVE (AFU_ORTHOLOGUE AFUA_4G07040)-RELATED"/>
    <property type="match status" value="1"/>
</dbReference>
<name>A0A4Y9Y0P5_9AGAM</name>
<feature type="domain" description="Peptidase A1" evidence="4">
    <location>
        <begin position="68"/>
        <end position="382"/>
    </location>
</feature>
<accession>A0A4Y9Y0P5</accession>
<keyword evidence="6" id="KW-1185">Reference proteome</keyword>
<dbReference type="InterPro" id="IPR034164">
    <property type="entry name" value="Pepsin-like_dom"/>
</dbReference>
<dbReference type="InterPro" id="IPR021109">
    <property type="entry name" value="Peptidase_aspartic_dom_sf"/>
</dbReference>
<feature type="signal peptide" evidence="3">
    <location>
        <begin position="1"/>
        <end position="26"/>
    </location>
</feature>
<evidence type="ECO:0000313" key="6">
    <source>
        <dbReference type="Proteomes" id="UP000298327"/>
    </source>
</evidence>
<dbReference type="EMBL" id="SEOQ01001027">
    <property type="protein sequence ID" value="TFY54429.1"/>
    <property type="molecule type" value="Genomic_DNA"/>
</dbReference>
<evidence type="ECO:0000256" key="3">
    <source>
        <dbReference type="SAM" id="SignalP"/>
    </source>
</evidence>
<dbReference type="Proteomes" id="UP000298327">
    <property type="component" value="Unassembled WGS sequence"/>
</dbReference>
<evidence type="ECO:0000259" key="4">
    <source>
        <dbReference type="PROSITE" id="PS51767"/>
    </source>
</evidence>
<dbReference type="PRINTS" id="PR00792">
    <property type="entry name" value="PEPSIN"/>
</dbReference>
<dbReference type="PANTHER" id="PTHR47966">
    <property type="entry name" value="BETA-SITE APP-CLEAVING ENZYME, ISOFORM A-RELATED"/>
    <property type="match status" value="1"/>
</dbReference>
<proteinExistence type="inferred from homology"/>
<comment type="caution">
    <text evidence="5">The sequence shown here is derived from an EMBL/GenBank/DDBJ whole genome shotgun (WGS) entry which is preliminary data.</text>
</comment>
<feature type="region of interest" description="Disordered" evidence="2">
    <location>
        <begin position="37"/>
        <end position="56"/>
    </location>
</feature>
<reference evidence="5 6" key="1">
    <citation type="submission" date="2019-02" db="EMBL/GenBank/DDBJ databases">
        <title>Genome sequencing of the rare red list fungi Dentipellis fragilis.</title>
        <authorList>
            <person name="Buettner E."/>
            <person name="Kellner H."/>
        </authorList>
    </citation>
    <scope>NUCLEOTIDE SEQUENCE [LARGE SCALE GENOMIC DNA]</scope>
    <source>
        <strain evidence="5 6">DSM 105465</strain>
    </source>
</reference>
<dbReference type="Gene3D" id="2.40.70.10">
    <property type="entry name" value="Acid Proteases"/>
    <property type="match status" value="2"/>
</dbReference>
<dbReference type="Pfam" id="PF00026">
    <property type="entry name" value="Asp"/>
    <property type="match status" value="1"/>
</dbReference>
<protein>
    <recommendedName>
        <fullName evidence="4">Peptidase A1 domain-containing protein</fullName>
    </recommendedName>
</protein>
<comment type="similarity">
    <text evidence="1">Belongs to the peptidase A1 family.</text>
</comment>
<evidence type="ECO:0000313" key="5">
    <source>
        <dbReference type="EMBL" id="TFY54429.1"/>
    </source>
</evidence>
<dbReference type="InterPro" id="IPR033121">
    <property type="entry name" value="PEPTIDASE_A1"/>
</dbReference>
<keyword evidence="3" id="KW-0732">Signal</keyword>
<dbReference type="CDD" id="cd05471">
    <property type="entry name" value="pepsin_like"/>
    <property type="match status" value="1"/>
</dbReference>
<dbReference type="AlphaFoldDB" id="A0A4Y9Y0P5"/>
<dbReference type="GO" id="GO:0004190">
    <property type="term" value="F:aspartic-type endopeptidase activity"/>
    <property type="evidence" value="ECO:0007669"/>
    <property type="project" value="InterPro"/>
</dbReference>
<gene>
    <name evidence="5" type="ORF">EVG20_g9706</name>
</gene>
<organism evidence="5 6">
    <name type="scientific">Dentipellis fragilis</name>
    <dbReference type="NCBI Taxonomy" id="205917"/>
    <lineage>
        <taxon>Eukaryota</taxon>
        <taxon>Fungi</taxon>
        <taxon>Dikarya</taxon>
        <taxon>Basidiomycota</taxon>
        <taxon>Agaricomycotina</taxon>
        <taxon>Agaricomycetes</taxon>
        <taxon>Russulales</taxon>
        <taxon>Hericiaceae</taxon>
        <taxon>Dentipellis</taxon>
    </lineage>
</organism>
<dbReference type="InterPro" id="IPR001461">
    <property type="entry name" value="Aspartic_peptidase_A1"/>
</dbReference>
<dbReference type="SUPFAM" id="SSF50630">
    <property type="entry name" value="Acid proteases"/>
    <property type="match status" value="1"/>
</dbReference>
<sequence>MQLNALFGRLLVVVVATLSASDNAVAVPLAAASDVSAVGQGSGNTTVARPGPAPRRLPLTPVDGNFGYTISIPIGKNSGTYKLWMDTLSSDSWVYSDRDPTIGAHHGVAWGTLPEAKAHHGSLWQVPYDGGAVARGVMEQDHFDIAGAKVLQSFGIAGQVEGWMGSVDIDGILGFGTSLGARQEVVFKKIPNLVQSLAQQSITPAPVIGWYFPHSGDTAAEGEVSFGGPNPAKYNPATLSPPMPNTNTDGRWSVSVTKSAVDGEAMKIAPRQALLSTTTSFIMMSARDAAVLNLKLAAERDAGTGVYSMPCNVKKRISFTIGNQDWAIDPVLTETPDARGNCVSAIQVAPAEPLLDTWIFGTSFMSNAYVIMDYAKNTVQLAQMRTE</sequence>
<dbReference type="OrthoDB" id="771136at2759"/>
<dbReference type="PROSITE" id="PS51767">
    <property type="entry name" value="PEPTIDASE_A1"/>
    <property type="match status" value="1"/>
</dbReference>
<evidence type="ECO:0000256" key="2">
    <source>
        <dbReference type="SAM" id="MobiDB-lite"/>
    </source>
</evidence>
<evidence type="ECO:0000256" key="1">
    <source>
        <dbReference type="ARBA" id="ARBA00007447"/>
    </source>
</evidence>
<feature type="chain" id="PRO_5021412742" description="Peptidase A1 domain-containing protein" evidence="3">
    <location>
        <begin position="27"/>
        <end position="387"/>
    </location>
</feature>
<dbReference type="GO" id="GO:0006508">
    <property type="term" value="P:proteolysis"/>
    <property type="evidence" value="ECO:0007669"/>
    <property type="project" value="InterPro"/>
</dbReference>